<evidence type="ECO:0000256" key="1">
    <source>
        <dbReference type="SAM" id="Coils"/>
    </source>
</evidence>
<accession>A0A2H0UM11</accession>
<dbReference type="Proteomes" id="UP000229526">
    <property type="component" value="Unassembled WGS sequence"/>
</dbReference>
<gene>
    <name evidence="2" type="ORF">COU11_00375</name>
</gene>
<proteinExistence type="predicted"/>
<evidence type="ECO:0000313" key="2">
    <source>
        <dbReference type="EMBL" id="PIR87459.1"/>
    </source>
</evidence>
<comment type="caution">
    <text evidence="2">The sequence shown here is derived from an EMBL/GenBank/DDBJ whole genome shotgun (WGS) entry which is preliminary data.</text>
</comment>
<feature type="coiled-coil region" evidence="1">
    <location>
        <begin position="7"/>
        <end position="34"/>
    </location>
</feature>
<name>A0A2H0UM11_9BACT</name>
<evidence type="ECO:0000313" key="3">
    <source>
        <dbReference type="Proteomes" id="UP000229526"/>
    </source>
</evidence>
<keyword evidence="1" id="KW-0175">Coiled coil</keyword>
<protein>
    <submittedName>
        <fullName evidence="2">Uncharacterized protein</fullName>
    </submittedName>
</protein>
<dbReference type="AlphaFoldDB" id="A0A2H0UM11"/>
<sequence>MPGDKVLGRASEDLRRLILVVHQLEDELEQLRRTNGDLFPRENATEEEMVAREAKVWNLGQTQRMLDLAKASLEVEKTLEFPRWARETLVVRTGWVVVKPPPASRGGLGLMTHIRGGII</sequence>
<reference evidence="3" key="1">
    <citation type="submission" date="2017-09" db="EMBL/GenBank/DDBJ databases">
        <title>Depth-based differentiation of microbial function through sediment-hosted aquifers and enrichment of novel symbionts in the deep terrestrial subsurface.</title>
        <authorList>
            <person name="Probst A.J."/>
            <person name="Ladd B."/>
            <person name="Jarett J.K."/>
            <person name="Geller-Mcgrath D.E."/>
            <person name="Sieber C.M.K."/>
            <person name="Emerson J.B."/>
            <person name="Anantharaman K."/>
            <person name="Thomas B.C."/>
            <person name="Malmstrom R."/>
            <person name="Stieglmeier M."/>
            <person name="Klingl A."/>
            <person name="Woyke T."/>
            <person name="Ryan C.M."/>
            <person name="Banfield J.F."/>
        </authorList>
    </citation>
    <scope>NUCLEOTIDE SEQUENCE [LARGE SCALE GENOMIC DNA]</scope>
</reference>
<organism evidence="2 3">
    <name type="scientific">Candidatus Harrisonbacteria bacterium CG10_big_fil_rev_8_21_14_0_10_49_15</name>
    <dbReference type="NCBI Taxonomy" id="1974587"/>
    <lineage>
        <taxon>Bacteria</taxon>
        <taxon>Candidatus Harrisoniibacteriota</taxon>
    </lineage>
</organism>
<dbReference type="EMBL" id="PFBD01000002">
    <property type="protein sequence ID" value="PIR87459.1"/>
    <property type="molecule type" value="Genomic_DNA"/>
</dbReference>